<sequence length="83" mass="9044">MSMPPLGTHVWFGDDDSTFSMDLRVTVVGRTPADLRARALDEARLFYGGRAEHAGVTVLSADVEKVDDGGEYRATVVFRQVTG</sequence>
<accession>A0ABX8U4F9</accession>
<dbReference type="Proteomes" id="UP000824681">
    <property type="component" value="Chromosome"/>
</dbReference>
<name>A0ABX8U4F9_9ACTN</name>
<reference evidence="1 2" key="1">
    <citation type="journal article" date="2021" name="ACS Chem. Biol.">
        <title>Genomic-Led Discovery of a Novel Glycopeptide Antibiotic by Nonomuraea coxensis DSM 45129.</title>
        <authorList>
            <person name="Yushchuk O."/>
            <person name="Vior N.M."/>
            <person name="Andreo-Vidal A."/>
            <person name="Berini F."/>
            <person name="Ruckert C."/>
            <person name="Busche T."/>
            <person name="Binda E."/>
            <person name="Kalinowski J."/>
            <person name="Truman A.W."/>
            <person name="Marinelli F."/>
        </authorList>
    </citation>
    <scope>NUCLEOTIDE SEQUENCE [LARGE SCALE GENOMIC DNA]</scope>
    <source>
        <strain evidence="1 2">DSM 45129</strain>
    </source>
</reference>
<keyword evidence="2" id="KW-1185">Reference proteome</keyword>
<protein>
    <submittedName>
        <fullName evidence="1">Uncharacterized protein</fullName>
    </submittedName>
</protein>
<gene>
    <name evidence="1" type="ORF">Nocox_23465</name>
</gene>
<proteinExistence type="predicted"/>
<organism evidence="1 2">
    <name type="scientific">Nonomuraea coxensis DSM 45129</name>
    <dbReference type="NCBI Taxonomy" id="1122611"/>
    <lineage>
        <taxon>Bacteria</taxon>
        <taxon>Bacillati</taxon>
        <taxon>Actinomycetota</taxon>
        <taxon>Actinomycetes</taxon>
        <taxon>Streptosporangiales</taxon>
        <taxon>Streptosporangiaceae</taxon>
        <taxon>Nonomuraea</taxon>
    </lineage>
</organism>
<evidence type="ECO:0000313" key="1">
    <source>
        <dbReference type="EMBL" id="QYC42296.1"/>
    </source>
</evidence>
<evidence type="ECO:0000313" key="2">
    <source>
        <dbReference type="Proteomes" id="UP000824681"/>
    </source>
</evidence>
<dbReference type="RefSeq" id="WP_157382740.1">
    <property type="nucleotide sequence ID" value="NZ_CP068985.1"/>
</dbReference>
<dbReference type="EMBL" id="CP068985">
    <property type="protein sequence ID" value="QYC42296.1"/>
    <property type="molecule type" value="Genomic_DNA"/>
</dbReference>